<accession>A0A9E9LCK1</accession>
<dbReference type="Proteomes" id="UP001164819">
    <property type="component" value="Chromosome"/>
</dbReference>
<name>A0A9E9LCK1_9BURK</name>
<dbReference type="EMBL" id="CP098251">
    <property type="protein sequence ID" value="WAV90447.1"/>
    <property type="molecule type" value="Genomic_DNA"/>
</dbReference>
<dbReference type="RefSeq" id="WP_269265695.1">
    <property type="nucleotide sequence ID" value="NZ_CP098248.1"/>
</dbReference>
<evidence type="ECO:0000313" key="2">
    <source>
        <dbReference type="EMBL" id="WAV98070.1"/>
    </source>
</evidence>
<dbReference type="GO" id="GO:0051536">
    <property type="term" value="F:iron-sulfur cluster binding"/>
    <property type="evidence" value="ECO:0007669"/>
    <property type="project" value="InterPro"/>
</dbReference>
<organism evidence="1">
    <name type="scientific">Oxalobacter aliiformigenes</name>
    <dbReference type="NCBI Taxonomy" id="2946593"/>
    <lineage>
        <taxon>Bacteria</taxon>
        <taxon>Pseudomonadati</taxon>
        <taxon>Pseudomonadota</taxon>
        <taxon>Betaproteobacteria</taxon>
        <taxon>Burkholderiales</taxon>
        <taxon>Oxalobacteraceae</taxon>
        <taxon>Oxalobacter</taxon>
    </lineage>
</organism>
<dbReference type="NCBIfam" id="TIGR01600">
    <property type="entry name" value="phage_tail_L"/>
    <property type="match status" value="1"/>
</dbReference>
<dbReference type="Pfam" id="PF05100">
    <property type="entry name" value="Phage_tail_L"/>
    <property type="match status" value="1"/>
</dbReference>
<dbReference type="Proteomes" id="UP001164794">
    <property type="component" value="Chromosome"/>
</dbReference>
<evidence type="ECO:0000313" key="1">
    <source>
        <dbReference type="EMBL" id="WAV90447.1"/>
    </source>
</evidence>
<dbReference type="GO" id="GO:0030430">
    <property type="term" value="C:host cell cytoplasm"/>
    <property type="evidence" value="ECO:0007669"/>
    <property type="project" value="InterPro"/>
</dbReference>
<reference evidence="2" key="1">
    <citation type="journal article" date="2022" name="Front. Microbiol.">
        <title>New perspectives on an old grouping: The genomic and phenotypic variability of Oxalobacter formigenes and the implications for calcium oxalate stone prevention.</title>
        <authorList>
            <person name="Chmiel J.A."/>
            <person name="Carr C."/>
            <person name="Stuivenberg G.A."/>
            <person name="Venema R."/>
            <person name="Chanyi R.M."/>
            <person name="Al K.F."/>
            <person name="Giguere D."/>
            <person name="Say H."/>
            <person name="Akouris P.P."/>
            <person name="Dominguez Romero S.A."/>
            <person name="Kwong A."/>
            <person name="Tai V."/>
            <person name="Koval S.F."/>
            <person name="Razvi H."/>
            <person name="Bjazevic J."/>
            <person name="Burton J.P."/>
        </authorList>
    </citation>
    <scope>NUCLEOTIDE SEQUENCE</scope>
    <source>
        <strain evidence="2">HOxNP-1</strain>
    </source>
</reference>
<dbReference type="EMBL" id="CP098248">
    <property type="protein sequence ID" value="WAV98070.1"/>
    <property type="molecule type" value="Genomic_DNA"/>
</dbReference>
<protein>
    <submittedName>
        <fullName evidence="1">Phage minor tail protein L</fullName>
    </submittedName>
</protein>
<dbReference type="AlphaFoldDB" id="A0A9E9LCK1"/>
<keyword evidence="3" id="KW-1185">Reference proteome</keyword>
<sequence length="231" mass="25625">MITQDIQGLEPGEKIELFELDATGIGGDFFRFHGYPTGEIWWQGKEYSAWPIRAEGFARTGEAQQPAPMLSLGNVDGSISALCVYFDDLVGAKLYRHTTLGKYLDARNFPDGNPTANPDEAFPSELWYIEQKKAESNDAVQFELSSALDFNGVQLPRRQIVANVCWWLSCGGYRGPYCGYTGEACFDRNDNPVTDPALDRCGGRLSSCKCRFGEHNPLPFGSFPAADLIRT</sequence>
<proteinExistence type="predicted"/>
<dbReference type="GO" id="GO:0046718">
    <property type="term" value="P:symbiont entry into host cell"/>
    <property type="evidence" value="ECO:0007669"/>
    <property type="project" value="InterPro"/>
</dbReference>
<gene>
    <name evidence="2" type="ORF">NB645_04900</name>
    <name evidence="1" type="ORF">NB646_06110</name>
</gene>
<dbReference type="InterPro" id="IPR006487">
    <property type="entry name" value="Phage_lambda_L"/>
</dbReference>
<evidence type="ECO:0000313" key="3">
    <source>
        <dbReference type="Proteomes" id="UP001164794"/>
    </source>
</evidence>
<reference evidence="1" key="2">
    <citation type="journal article" date="2022" name="Front. Microbiol.">
        <title>New perspectives on an old grouping: The genomic and phenotypic variability of Oxalobacter formigenes and the implications for calcium oxalate stone prevention.</title>
        <authorList>
            <person name="Chmiel J.A."/>
            <person name="Carr C."/>
            <person name="Stuivenberg G.A."/>
            <person name="Venema R."/>
            <person name="Chanyi R.M."/>
            <person name="Al K.F."/>
            <person name="Giguere D."/>
            <person name="Say H."/>
            <person name="Akouris P.P."/>
            <person name="Dominguez Romero S.A."/>
            <person name="Kwong A."/>
            <person name="Tai V."/>
            <person name="Koval S.F."/>
            <person name="Razvi H."/>
            <person name="Bjazevic J."/>
            <person name="Burton J.P."/>
        </authorList>
    </citation>
    <scope>NUCLEOTIDE SEQUENCE</scope>
    <source>
        <strain evidence="1">OxK</strain>
    </source>
</reference>